<evidence type="ECO:0000256" key="1">
    <source>
        <dbReference type="ARBA" id="ARBA00004196"/>
    </source>
</evidence>
<evidence type="ECO:0000313" key="10">
    <source>
        <dbReference type="Proteomes" id="UP000039865"/>
    </source>
</evidence>
<evidence type="ECO:0000256" key="8">
    <source>
        <dbReference type="SAM" id="Phobius"/>
    </source>
</evidence>
<dbReference type="PANTHER" id="PTHR11319:SF35">
    <property type="entry name" value="OUTER MEMBRANE PROTEIN PMPC-RELATED"/>
    <property type="match status" value="1"/>
</dbReference>
<evidence type="ECO:0000256" key="6">
    <source>
        <dbReference type="ARBA" id="ARBA00023136"/>
    </source>
</evidence>
<dbReference type="OMA" id="QFHINSI"/>
<keyword evidence="8" id="KW-0812">Transmembrane</keyword>
<protein>
    <recommendedName>
        <fullName evidence="11">Transmembrane protein</fullName>
    </recommendedName>
</protein>
<evidence type="ECO:0000256" key="2">
    <source>
        <dbReference type="ARBA" id="ARBA00004442"/>
    </source>
</evidence>
<organism evidence="9 10">
    <name type="scientific">Stylonychia lemnae</name>
    <name type="common">Ciliate</name>
    <dbReference type="NCBI Taxonomy" id="5949"/>
    <lineage>
        <taxon>Eukaryota</taxon>
        <taxon>Sar</taxon>
        <taxon>Alveolata</taxon>
        <taxon>Ciliophora</taxon>
        <taxon>Intramacronucleata</taxon>
        <taxon>Spirotrichea</taxon>
        <taxon>Stichotrichia</taxon>
        <taxon>Sporadotrichida</taxon>
        <taxon>Oxytrichidae</taxon>
        <taxon>Stylonychinae</taxon>
        <taxon>Stylonychia</taxon>
    </lineage>
</organism>
<evidence type="ECO:0000256" key="7">
    <source>
        <dbReference type="ARBA" id="ARBA00023237"/>
    </source>
</evidence>
<feature type="transmembrane region" description="Helical" evidence="8">
    <location>
        <begin position="350"/>
        <end position="373"/>
    </location>
</feature>
<keyword evidence="5" id="KW-0732">Signal</keyword>
<dbReference type="AlphaFoldDB" id="A0A078A618"/>
<gene>
    <name evidence="9" type="primary">Contig17728.g18845</name>
    <name evidence="9" type="ORF">STYLEM_5198</name>
</gene>
<keyword evidence="4" id="KW-0964">Secreted</keyword>
<comment type="subcellular location">
    <subcellularLocation>
        <location evidence="1">Cell envelope</location>
    </subcellularLocation>
    <subcellularLocation>
        <location evidence="2">Cell outer membrane</location>
    </subcellularLocation>
    <subcellularLocation>
        <location evidence="3">Secreted</location>
    </subcellularLocation>
</comment>
<name>A0A078A618_STYLE</name>
<sequence length="492" mass="55697">MGGAIYAENAQSVKIVNSTFSQNKALIEQNSLLQIANQGTGGAIYYTCNSQQLNCKMKFEGFNVFKDNFAEVKGGALFWDQLEPEFIKDDLLFLNNQAKLYGNDIACYSQNLKYITLQEYQNQMIEIGLYSNDDFQLRMLDIQNKVISHRQLQEINFQRSGDRIPIIYLALVDKYGQIQSLYSPILEGLMTYDMIGGVSIIQNIQISGTPGKCIKCEQSFSLVKMTQPGSCQICPTEKAICQGGAKIGPLPGFWRISNKSENFLLCLNEYSCLGMIPPLNDPLGECLQGYQGILCADCQRGYSRDGDYKCSLCPNRGLNILRLIVIFIAAVNLIVLMIRSTLKGAQDMNNVLIGYKIMASLVILLFLAHPSLVTFSFNAFKCKEVDGEERVCFVALPSIIVWGLGIPFFALSILIKMRKKLENLDVKQKYGFLYRGYKKQGSVYLSEPFQKLFFAFILLSNLFFFIYWTLKMYDEGRAKFRDNLTKIYLAIC</sequence>
<evidence type="ECO:0000313" key="9">
    <source>
        <dbReference type="EMBL" id="CDW76199.1"/>
    </source>
</evidence>
<keyword evidence="8" id="KW-1133">Transmembrane helix</keyword>
<keyword evidence="7" id="KW-0998">Cell outer membrane</keyword>
<dbReference type="OrthoDB" id="411811at2759"/>
<keyword evidence="10" id="KW-1185">Reference proteome</keyword>
<evidence type="ECO:0000256" key="5">
    <source>
        <dbReference type="ARBA" id="ARBA00022729"/>
    </source>
</evidence>
<proteinExistence type="predicted"/>
<accession>A0A078A618</accession>
<feature type="transmembrane region" description="Helical" evidence="8">
    <location>
        <begin position="393"/>
        <end position="415"/>
    </location>
</feature>
<dbReference type="Pfam" id="PF02415">
    <property type="entry name" value="Chlam_PMP"/>
    <property type="match status" value="1"/>
</dbReference>
<dbReference type="InParanoid" id="A0A078A618"/>
<feature type="transmembrane region" description="Helical" evidence="8">
    <location>
        <begin position="452"/>
        <end position="470"/>
    </location>
</feature>
<evidence type="ECO:0008006" key="11">
    <source>
        <dbReference type="Google" id="ProtNLM"/>
    </source>
</evidence>
<feature type="transmembrane region" description="Helical" evidence="8">
    <location>
        <begin position="320"/>
        <end position="338"/>
    </location>
</feature>
<dbReference type="InterPro" id="IPR003368">
    <property type="entry name" value="POMP_repeat"/>
</dbReference>
<evidence type="ECO:0000256" key="4">
    <source>
        <dbReference type="ARBA" id="ARBA00022525"/>
    </source>
</evidence>
<evidence type="ECO:0000256" key="3">
    <source>
        <dbReference type="ARBA" id="ARBA00004613"/>
    </source>
</evidence>
<keyword evidence="6 8" id="KW-0472">Membrane</keyword>
<dbReference type="Proteomes" id="UP000039865">
    <property type="component" value="Unassembled WGS sequence"/>
</dbReference>
<reference evidence="9 10" key="1">
    <citation type="submission" date="2014-06" db="EMBL/GenBank/DDBJ databases">
        <authorList>
            <person name="Swart Estienne"/>
        </authorList>
    </citation>
    <scope>NUCLEOTIDE SEQUENCE [LARGE SCALE GENOMIC DNA]</scope>
    <source>
        <strain evidence="9 10">130c</strain>
    </source>
</reference>
<dbReference type="PANTHER" id="PTHR11319">
    <property type="entry name" value="G PROTEIN-COUPLED RECEPTOR-RELATED"/>
    <property type="match status" value="1"/>
</dbReference>
<dbReference type="GO" id="GO:0005576">
    <property type="term" value="C:extracellular region"/>
    <property type="evidence" value="ECO:0007669"/>
    <property type="project" value="UniProtKB-SubCell"/>
</dbReference>
<dbReference type="EMBL" id="CCKQ01005046">
    <property type="protein sequence ID" value="CDW76199.1"/>
    <property type="molecule type" value="Genomic_DNA"/>
</dbReference>